<evidence type="ECO:0000313" key="2">
    <source>
        <dbReference type="Proteomes" id="UP000183107"/>
    </source>
</evidence>
<organism evidence="1 2">
    <name type="scientific">Nitrosospira briensis</name>
    <dbReference type="NCBI Taxonomy" id="35799"/>
    <lineage>
        <taxon>Bacteria</taxon>
        <taxon>Pseudomonadati</taxon>
        <taxon>Pseudomonadota</taxon>
        <taxon>Betaproteobacteria</taxon>
        <taxon>Nitrosomonadales</taxon>
        <taxon>Nitrosomonadaceae</taxon>
        <taxon>Nitrosospira</taxon>
    </lineage>
</organism>
<reference evidence="2" key="1">
    <citation type="submission" date="2016-10" db="EMBL/GenBank/DDBJ databases">
        <authorList>
            <person name="Varghese N."/>
        </authorList>
    </citation>
    <scope>NUCLEOTIDE SEQUENCE [LARGE SCALE GENOMIC DNA]</scope>
    <source>
        <strain evidence="2">Nsp8</strain>
    </source>
</reference>
<name>A0A1I5CL10_9PROT</name>
<dbReference type="AlphaFoldDB" id="A0A1I5CL10"/>
<dbReference type="EMBL" id="FOVJ01000004">
    <property type="protein sequence ID" value="SFN87705.1"/>
    <property type="molecule type" value="Genomic_DNA"/>
</dbReference>
<keyword evidence="2" id="KW-1185">Reference proteome</keyword>
<accession>A0A1I5CL10</accession>
<protein>
    <submittedName>
        <fullName evidence="1">Uncharacterized protein</fullName>
    </submittedName>
</protein>
<evidence type="ECO:0000313" key="1">
    <source>
        <dbReference type="EMBL" id="SFN87705.1"/>
    </source>
</evidence>
<dbReference type="Proteomes" id="UP000183107">
    <property type="component" value="Unassembled WGS sequence"/>
</dbReference>
<dbReference type="RefSeq" id="WP_074797111.1">
    <property type="nucleotide sequence ID" value="NZ_FOVJ01000004.1"/>
</dbReference>
<proteinExistence type="predicted"/>
<dbReference type="OrthoDB" id="9181809at2"/>
<sequence length="117" mass="13542">MAKKSGEKKEDIEDVEIWNVDETLKCYGRDRLLRSQAEGQFTAIIKFLSDNGMFKEKRQAIDENGKLLIRRVLVRDLTDEGFSFVKAVLKPWFGSKATARDPSNTTILEKYLKEVRK</sequence>
<gene>
    <name evidence="1" type="ORF">SAMN05216386_2049</name>
</gene>